<dbReference type="PANTHER" id="PTHR11559">
    <property type="entry name" value="CARBOXYLESTERASE"/>
    <property type="match status" value="1"/>
</dbReference>
<evidence type="ECO:0000256" key="1">
    <source>
        <dbReference type="ARBA" id="ARBA00005964"/>
    </source>
</evidence>
<dbReference type="EMBL" id="BAAATE010000037">
    <property type="protein sequence ID" value="GAA2693792.1"/>
    <property type="molecule type" value="Genomic_DNA"/>
</dbReference>
<dbReference type="InterPro" id="IPR050309">
    <property type="entry name" value="Type-B_Carboxylest/Lipase"/>
</dbReference>
<keyword evidence="6" id="KW-1185">Reference proteome</keyword>
<name>A0ABN3T5H9_9ACTN</name>
<feature type="chain" id="PRO_5044968038" description="Carboxylic ester hydrolase" evidence="3">
    <location>
        <begin position="20"/>
        <end position="532"/>
    </location>
</feature>
<comment type="caution">
    <text evidence="5">The sequence shown here is derived from an EMBL/GenBank/DDBJ whole genome shotgun (WGS) entry which is preliminary data.</text>
</comment>
<dbReference type="Gene3D" id="3.40.50.1820">
    <property type="entry name" value="alpha/beta hydrolase"/>
    <property type="match status" value="1"/>
</dbReference>
<protein>
    <recommendedName>
        <fullName evidence="3">Carboxylic ester hydrolase</fullName>
        <ecNumber evidence="3">3.1.1.-</ecNumber>
    </recommendedName>
</protein>
<evidence type="ECO:0000313" key="5">
    <source>
        <dbReference type="EMBL" id="GAA2693792.1"/>
    </source>
</evidence>
<dbReference type="InterPro" id="IPR019826">
    <property type="entry name" value="Carboxylesterase_B_AS"/>
</dbReference>
<evidence type="ECO:0000259" key="4">
    <source>
        <dbReference type="Pfam" id="PF00135"/>
    </source>
</evidence>
<dbReference type="RefSeq" id="WP_346154971.1">
    <property type="nucleotide sequence ID" value="NZ_BAAATE010000037.1"/>
</dbReference>
<dbReference type="Proteomes" id="UP001501666">
    <property type="component" value="Unassembled WGS sequence"/>
</dbReference>
<dbReference type="PROSITE" id="PS00122">
    <property type="entry name" value="CARBOXYLESTERASE_B_1"/>
    <property type="match status" value="1"/>
</dbReference>
<comment type="similarity">
    <text evidence="1 3">Belongs to the type-B carboxylesterase/lipase family.</text>
</comment>
<dbReference type="InterPro" id="IPR002018">
    <property type="entry name" value="CarbesteraseB"/>
</dbReference>
<dbReference type="Pfam" id="PF00135">
    <property type="entry name" value="COesterase"/>
    <property type="match status" value="1"/>
</dbReference>
<dbReference type="SUPFAM" id="SSF53474">
    <property type="entry name" value="alpha/beta-Hydrolases"/>
    <property type="match status" value="1"/>
</dbReference>
<feature type="signal peptide" evidence="3">
    <location>
        <begin position="1"/>
        <end position="19"/>
    </location>
</feature>
<reference evidence="5 6" key="1">
    <citation type="journal article" date="2019" name="Int. J. Syst. Evol. Microbiol.">
        <title>The Global Catalogue of Microorganisms (GCM) 10K type strain sequencing project: providing services to taxonomists for standard genome sequencing and annotation.</title>
        <authorList>
            <consortium name="The Broad Institute Genomics Platform"/>
            <consortium name="The Broad Institute Genome Sequencing Center for Infectious Disease"/>
            <person name="Wu L."/>
            <person name="Ma J."/>
        </authorList>
    </citation>
    <scope>NUCLEOTIDE SEQUENCE [LARGE SCALE GENOMIC DNA]</scope>
    <source>
        <strain evidence="5 6">JCM 6835</strain>
    </source>
</reference>
<evidence type="ECO:0000313" key="6">
    <source>
        <dbReference type="Proteomes" id="UP001501666"/>
    </source>
</evidence>
<evidence type="ECO:0000256" key="2">
    <source>
        <dbReference type="ARBA" id="ARBA00022801"/>
    </source>
</evidence>
<keyword evidence="2 3" id="KW-0378">Hydrolase</keyword>
<gene>
    <name evidence="5" type="ORF">GCM10010412_085520</name>
</gene>
<accession>A0ABN3T5H9</accession>
<dbReference type="EC" id="3.1.1.-" evidence="3"/>
<evidence type="ECO:0000256" key="3">
    <source>
        <dbReference type="RuleBase" id="RU361235"/>
    </source>
</evidence>
<proteinExistence type="inferred from homology"/>
<sequence>MLASRLAHHLITLSTVVLAVTLTHGSGNAQATAGVLGPPAATSASPGLVRTAQGWVEGTVTDKHRSFLGMPYAAPPVGPLRWRAPRPAASWEGVRDATRPGAQCPQLGRTGPEGSEDCLYVNVTTPRQVAGKLPVLVWVYGGGLIYGSGAIYDPKRMVDDGAIVVTFNYRLGALGFLRHPALHDPYAGNFGLADQQAALRWVRKNIAAFGGDDRNVTLWGQSGGGYSVCAQLAAPAGSGLFDKAIVQSAPCGNRLMTEPTANRRGLDLAADLGCTDQATAEQCLRGKPISDLVRPSDREGLFEGLRRHRADVWWFPVAGTPVLPLQPLTAMRLGMAADVPLIHGGTKDELRRQIAYTYPPAGPVTEAEYPNIVTQLFGAKEAKRILAVYPTSGYASPGLALATLLSDYGGLTGSCSQLPALDAAARRAPVYAYEYAQPSGEETGFPLGASHGDDLKYFLDRGPTPPSFTPEEQTFAERLIRYWTRFARTGSPGPEWPEYRRGSSTALSIAIAQTGPVHLASTHRCGFWQTVS</sequence>
<organism evidence="5 6">
    <name type="scientific">Nonomuraea recticatena</name>
    <dbReference type="NCBI Taxonomy" id="46178"/>
    <lineage>
        <taxon>Bacteria</taxon>
        <taxon>Bacillati</taxon>
        <taxon>Actinomycetota</taxon>
        <taxon>Actinomycetes</taxon>
        <taxon>Streptosporangiales</taxon>
        <taxon>Streptosporangiaceae</taxon>
        <taxon>Nonomuraea</taxon>
    </lineage>
</organism>
<keyword evidence="3" id="KW-0732">Signal</keyword>
<feature type="domain" description="Carboxylesterase type B" evidence="4">
    <location>
        <begin position="48"/>
        <end position="528"/>
    </location>
</feature>
<dbReference type="InterPro" id="IPR029058">
    <property type="entry name" value="AB_hydrolase_fold"/>
</dbReference>